<accession>A0A811V7J9</accession>
<evidence type="ECO:0000313" key="3">
    <source>
        <dbReference type="Proteomes" id="UP000606786"/>
    </source>
</evidence>
<proteinExistence type="predicted"/>
<organism evidence="2 3">
    <name type="scientific">Ceratitis capitata</name>
    <name type="common">Mediterranean fruit fly</name>
    <name type="synonym">Tephritis capitata</name>
    <dbReference type="NCBI Taxonomy" id="7213"/>
    <lineage>
        <taxon>Eukaryota</taxon>
        <taxon>Metazoa</taxon>
        <taxon>Ecdysozoa</taxon>
        <taxon>Arthropoda</taxon>
        <taxon>Hexapoda</taxon>
        <taxon>Insecta</taxon>
        <taxon>Pterygota</taxon>
        <taxon>Neoptera</taxon>
        <taxon>Endopterygota</taxon>
        <taxon>Diptera</taxon>
        <taxon>Brachycera</taxon>
        <taxon>Muscomorpha</taxon>
        <taxon>Tephritoidea</taxon>
        <taxon>Tephritidae</taxon>
        <taxon>Ceratitis</taxon>
        <taxon>Ceratitis</taxon>
    </lineage>
</organism>
<dbReference type="EMBL" id="CAJHJT010000034">
    <property type="protein sequence ID" value="CAD7006425.1"/>
    <property type="molecule type" value="Genomic_DNA"/>
</dbReference>
<protein>
    <submittedName>
        <fullName evidence="2">(Mediterranean fruit fly) hypothetical protein</fullName>
    </submittedName>
</protein>
<keyword evidence="3" id="KW-1185">Reference proteome</keyword>
<reference evidence="2" key="1">
    <citation type="submission" date="2020-11" db="EMBL/GenBank/DDBJ databases">
        <authorList>
            <person name="Whitehead M."/>
        </authorList>
    </citation>
    <scope>NUCLEOTIDE SEQUENCE</scope>
    <source>
        <strain evidence="2">EGII</strain>
    </source>
</reference>
<feature type="region of interest" description="Disordered" evidence="1">
    <location>
        <begin position="1"/>
        <end position="21"/>
    </location>
</feature>
<sequence length="165" mass="17793">MFSNDLRKEEMTNGGCLATGQDSSVHPHLLTHISIRSTASSTHETNSSPSAVELWRAESSHGGNKPNAAVVDDVSDIDLALQQQSYQLAESTLTLTTNNKRNLKKGSKALVLMCAKAESCGVGALPFTSELWANRVKKHLAHLRMLIASRTSGVKYSSSNNNNKA</sequence>
<feature type="compositionally biased region" description="Basic and acidic residues" evidence="1">
    <location>
        <begin position="1"/>
        <end position="11"/>
    </location>
</feature>
<evidence type="ECO:0000256" key="1">
    <source>
        <dbReference type="SAM" id="MobiDB-lite"/>
    </source>
</evidence>
<evidence type="ECO:0000313" key="2">
    <source>
        <dbReference type="EMBL" id="CAD7006425.1"/>
    </source>
</evidence>
<dbReference type="Proteomes" id="UP000606786">
    <property type="component" value="Unassembled WGS sequence"/>
</dbReference>
<name>A0A811V7J9_CERCA</name>
<comment type="caution">
    <text evidence="2">The sequence shown here is derived from an EMBL/GenBank/DDBJ whole genome shotgun (WGS) entry which is preliminary data.</text>
</comment>
<gene>
    <name evidence="2" type="ORF">CCAP1982_LOCUS14745</name>
</gene>
<dbReference type="AlphaFoldDB" id="A0A811V7J9"/>